<organism evidence="1 2">
    <name type="scientific">Pleuronectes platessa</name>
    <name type="common">European plaice</name>
    <dbReference type="NCBI Taxonomy" id="8262"/>
    <lineage>
        <taxon>Eukaryota</taxon>
        <taxon>Metazoa</taxon>
        <taxon>Chordata</taxon>
        <taxon>Craniata</taxon>
        <taxon>Vertebrata</taxon>
        <taxon>Euteleostomi</taxon>
        <taxon>Actinopterygii</taxon>
        <taxon>Neopterygii</taxon>
        <taxon>Teleostei</taxon>
        <taxon>Neoteleostei</taxon>
        <taxon>Acanthomorphata</taxon>
        <taxon>Carangaria</taxon>
        <taxon>Pleuronectiformes</taxon>
        <taxon>Pleuronectoidei</taxon>
        <taxon>Pleuronectidae</taxon>
        <taxon>Pleuronectes</taxon>
    </lineage>
</organism>
<name>A0A9N7VV04_PLEPL</name>
<proteinExistence type="predicted"/>
<dbReference type="EMBL" id="CADEAL010004269">
    <property type="protein sequence ID" value="CAB1455757.1"/>
    <property type="molecule type" value="Genomic_DNA"/>
</dbReference>
<comment type="caution">
    <text evidence="1">The sequence shown here is derived from an EMBL/GenBank/DDBJ whole genome shotgun (WGS) entry which is preliminary data.</text>
</comment>
<sequence>MVQFDVDPQHLSDWTVVHWTDPGSEESLTPKLKVQTTQGREQRTVRSREKIHDEFIHCTDVETKMDDIFTSFRQNIPDMAFCFPGVKGAKTADSRGVDFFMMDVSQMKDASRRPELSVCGSWEEQVETLTSVGRSR</sequence>
<gene>
    <name evidence="1" type="ORF">PLEPLA_LOCUS43538</name>
</gene>
<accession>A0A9N7VV04</accession>
<evidence type="ECO:0000313" key="2">
    <source>
        <dbReference type="Proteomes" id="UP001153269"/>
    </source>
</evidence>
<protein>
    <submittedName>
        <fullName evidence="1">Uncharacterized protein</fullName>
    </submittedName>
</protein>
<keyword evidence="2" id="KW-1185">Reference proteome</keyword>
<evidence type="ECO:0000313" key="1">
    <source>
        <dbReference type="EMBL" id="CAB1455757.1"/>
    </source>
</evidence>
<dbReference type="Proteomes" id="UP001153269">
    <property type="component" value="Unassembled WGS sequence"/>
</dbReference>
<dbReference type="AlphaFoldDB" id="A0A9N7VV04"/>
<reference evidence="1" key="1">
    <citation type="submission" date="2020-03" db="EMBL/GenBank/DDBJ databases">
        <authorList>
            <person name="Weist P."/>
        </authorList>
    </citation>
    <scope>NUCLEOTIDE SEQUENCE</scope>
</reference>